<gene>
    <name evidence="2" type="ORF">ERS096071_00811</name>
    <name evidence="3" type="ORF">SAMEA3431391_00601</name>
</gene>
<feature type="transmembrane region" description="Helical" evidence="1">
    <location>
        <begin position="208"/>
        <end position="230"/>
    </location>
</feature>
<feature type="transmembrane region" description="Helical" evidence="1">
    <location>
        <begin position="112"/>
        <end position="132"/>
    </location>
</feature>
<dbReference type="InterPro" id="IPR001193">
    <property type="entry name" value="MBTPS2"/>
</dbReference>
<dbReference type="PANTHER" id="PTHR13325:SF3">
    <property type="entry name" value="MEMBRANE-BOUND TRANSCRIPTION FACTOR SITE-2 PROTEASE"/>
    <property type="match status" value="1"/>
</dbReference>
<keyword evidence="1" id="KW-0812">Transmembrane</keyword>
<proteinExistence type="predicted"/>
<evidence type="ECO:0000313" key="3">
    <source>
        <dbReference type="EMBL" id="VFI31869.1"/>
    </source>
</evidence>
<feature type="transmembrane region" description="Helical" evidence="1">
    <location>
        <begin position="307"/>
        <end position="325"/>
    </location>
</feature>
<evidence type="ECO:0000313" key="4">
    <source>
        <dbReference type="Proteomes" id="UP000045541"/>
    </source>
</evidence>
<dbReference type="PANTHER" id="PTHR13325">
    <property type="entry name" value="PROTEASE M50 MEMBRANE-BOUND TRANSCRIPTION FACTOR SITE 2 PROTEASE"/>
    <property type="match status" value="1"/>
</dbReference>
<evidence type="ECO:0000313" key="2">
    <source>
        <dbReference type="EMBL" id="CKJ05978.1"/>
    </source>
</evidence>
<dbReference type="GO" id="GO:0005737">
    <property type="term" value="C:cytoplasm"/>
    <property type="evidence" value="ECO:0007669"/>
    <property type="project" value="TreeGrafter"/>
</dbReference>
<organism evidence="2 4">
    <name type="scientific">Streptococcus pneumoniae</name>
    <dbReference type="NCBI Taxonomy" id="1313"/>
    <lineage>
        <taxon>Bacteria</taxon>
        <taxon>Bacillati</taxon>
        <taxon>Bacillota</taxon>
        <taxon>Bacilli</taxon>
        <taxon>Lactobacillales</taxon>
        <taxon>Streptococcaceae</taxon>
        <taxon>Streptococcus</taxon>
    </lineage>
</organism>
<name>A0A098Z062_STREE</name>
<dbReference type="GO" id="GO:0004222">
    <property type="term" value="F:metalloendopeptidase activity"/>
    <property type="evidence" value="ECO:0007669"/>
    <property type="project" value="InterPro"/>
</dbReference>
<keyword evidence="1" id="KW-0472">Membrane</keyword>
<dbReference type="Proteomes" id="UP000290138">
    <property type="component" value="Chromosome"/>
</dbReference>
<keyword evidence="1" id="KW-1133">Transmembrane helix</keyword>
<feature type="transmembrane region" description="Helical" evidence="1">
    <location>
        <begin position="183"/>
        <end position="202"/>
    </location>
</feature>
<feature type="transmembrane region" description="Helical" evidence="1">
    <location>
        <begin position="237"/>
        <end position="258"/>
    </location>
</feature>
<dbReference type="GO" id="GO:0031293">
    <property type="term" value="P:membrane protein intracellular domain proteolysis"/>
    <property type="evidence" value="ECO:0007669"/>
    <property type="project" value="TreeGrafter"/>
</dbReference>
<dbReference type="RefSeq" id="WP_001223420.1">
    <property type="nucleotide sequence ID" value="NZ_CFCD01000002.1"/>
</dbReference>
<accession>A0A098Z062</accession>
<dbReference type="Proteomes" id="UP000045541">
    <property type="component" value="Unassembled WGS sequence"/>
</dbReference>
<dbReference type="EMBL" id="LR216058">
    <property type="protein sequence ID" value="VFI31869.1"/>
    <property type="molecule type" value="Genomic_DNA"/>
</dbReference>
<reference evidence="3 5" key="2">
    <citation type="submission" date="2019-02" db="EMBL/GenBank/DDBJ databases">
        <authorList>
            <consortium name="Pathogen Informatics"/>
        </authorList>
    </citation>
    <scope>NUCLEOTIDE SEQUENCE [LARGE SCALE GENOMIC DNA]</scope>
    <source>
        <strain evidence="3">GPS_HK_21-sc-2296565</strain>
    </source>
</reference>
<reference evidence="2 4" key="1">
    <citation type="submission" date="2015-03" db="EMBL/GenBank/DDBJ databases">
        <authorList>
            <consortium name="Pathogen Informatics"/>
            <person name="Murphy D."/>
        </authorList>
    </citation>
    <scope>NUCLEOTIDE SEQUENCE [LARGE SCALE GENOMIC DNA]</scope>
    <source>
        <strain evidence="2 4">0310</strain>
    </source>
</reference>
<protein>
    <submittedName>
        <fullName evidence="2">Peptidase</fullName>
    </submittedName>
</protein>
<feature type="transmembrane region" description="Helical" evidence="1">
    <location>
        <begin position="278"/>
        <end position="295"/>
    </location>
</feature>
<dbReference type="EMBL" id="CMWB01000010">
    <property type="protein sequence ID" value="CKJ05978.1"/>
    <property type="molecule type" value="Genomic_DNA"/>
</dbReference>
<feature type="transmembrane region" description="Helical" evidence="1">
    <location>
        <begin position="144"/>
        <end position="162"/>
    </location>
</feature>
<evidence type="ECO:0000313" key="5">
    <source>
        <dbReference type="Proteomes" id="UP000290138"/>
    </source>
</evidence>
<sequence>MRIVDKIKILPTPYEGQYHLYIPSSKKHVLVGKQEKKWLEQLIGQEFTISDLLVLVGKKYYLRFYIVLSKMGLIDSMKSRKKINIFKISWDFNITLSEKLNYKRFNKNFEKILFGIFPLALILQCFIMYIYRADILTNFQNFPITLNILLFWLLVVIISATIHEFSHAIIANNYQIEIPNCGIMLLLFNLAFFVDLSGVQFLKNKKQFLKIMLAGIASNSILSLTGLLVLLFTSYKLLGLLFFIINLGMIFINSIPFFQYDSGIILRYLNSNNNNLNFQYIVQLLIAFVIIYFPLSQLLQFLTPNIIVRSIGGVVVSILLSILYMRGRTKYVLRK</sequence>
<dbReference type="AlphaFoldDB" id="A0A098Z062"/>
<dbReference type="GO" id="GO:0016020">
    <property type="term" value="C:membrane"/>
    <property type="evidence" value="ECO:0007669"/>
    <property type="project" value="InterPro"/>
</dbReference>
<evidence type="ECO:0000256" key="1">
    <source>
        <dbReference type="SAM" id="Phobius"/>
    </source>
</evidence>